<keyword evidence="3" id="KW-1185">Reference proteome</keyword>
<feature type="region of interest" description="Disordered" evidence="1">
    <location>
        <begin position="286"/>
        <end position="356"/>
    </location>
</feature>
<gene>
    <name evidence="2" type="ORF">KVT40_004457</name>
</gene>
<proteinExistence type="predicted"/>
<accession>A0A8K0L4Z4</accession>
<protein>
    <recommendedName>
        <fullName evidence="4">F-box domain-containing protein</fullName>
    </recommendedName>
</protein>
<dbReference type="OrthoDB" id="10386395at2759"/>
<sequence length="356" mass="40127">MNDTRSAREKFCNNPDLVRYLFLHTPLPALVCAIKVCKLWETTYRCSKAVQVTAWSSSYRAEDIWTIPPFMLRRHKPSDDDDASDTCPNARYIIGDSNGICDDRYWIVRPAVREFTDTSRELNLTGLIKDVLEDAPDSRHSFLDAFISQPPPMRLHTSVKHPRTGNGTGPPYRGLMSLSGMYHKRGVRVHHLRTSFETGYEFICTQAQQLNEPLPNKSDSKLNMSYIFQRLPDVSCPCQITDVMYSDGTIAMHIVRMDQKRFHSEAEDNPEGTVYTNLARYPIAGAQAQGGDDDPLTSPDHSTSEEDSQSEDEDDDQDDDEDDDDEDDEDNPNGGDDVHSDTIGHAEAATTAMVVR</sequence>
<evidence type="ECO:0000313" key="3">
    <source>
        <dbReference type="Proteomes" id="UP000809789"/>
    </source>
</evidence>
<dbReference type="Proteomes" id="UP000809789">
    <property type="component" value="Unassembled WGS sequence"/>
</dbReference>
<name>A0A8K0L4Z4_9PEZI</name>
<comment type="caution">
    <text evidence="2">The sequence shown here is derived from an EMBL/GenBank/DDBJ whole genome shotgun (WGS) entry which is preliminary data.</text>
</comment>
<organism evidence="2 3">
    <name type="scientific">Elsinoe batatas</name>
    <dbReference type="NCBI Taxonomy" id="2601811"/>
    <lineage>
        <taxon>Eukaryota</taxon>
        <taxon>Fungi</taxon>
        <taxon>Dikarya</taxon>
        <taxon>Ascomycota</taxon>
        <taxon>Pezizomycotina</taxon>
        <taxon>Dothideomycetes</taxon>
        <taxon>Dothideomycetidae</taxon>
        <taxon>Myriangiales</taxon>
        <taxon>Elsinoaceae</taxon>
        <taxon>Elsinoe</taxon>
    </lineage>
</organism>
<dbReference type="EMBL" id="JAESVG020000004">
    <property type="protein sequence ID" value="KAG8628584.1"/>
    <property type="molecule type" value="Genomic_DNA"/>
</dbReference>
<reference evidence="2" key="1">
    <citation type="submission" date="2021-07" db="EMBL/GenBank/DDBJ databases">
        <title>Elsinoe batatas strain:CRI-CJ2 Genome sequencing and assembly.</title>
        <authorList>
            <person name="Huang L."/>
        </authorList>
    </citation>
    <scope>NUCLEOTIDE SEQUENCE</scope>
    <source>
        <strain evidence="2">CRI-CJ2</strain>
    </source>
</reference>
<evidence type="ECO:0000313" key="2">
    <source>
        <dbReference type="EMBL" id="KAG8628584.1"/>
    </source>
</evidence>
<evidence type="ECO:0000256" key="1">
    <source>
        <dbReference type="SAM" id="MobiDB-lite"/>
    </source>
</evidence>
<feature type="compositionally biased region" description="Acidic residues" evidence="1">
    <location>
        <begin position="305"/>
        <end position="331"/>
    </location>
</feature>
<dbReference type="AlphaFoldDB" id="A0A8K0L4Z4"/>
<evidence type="ECO:0008006" key="4">
    <source>
        <dbReference type="Google" id="ProtNLM"/>
    </source>
</evidence>